<sequence>MSMTIDETLIAAVIAGDSEALEALFQKYLPLVNSIRKHYFVRLFDDDDWYQEARLCCYQSCCRFDGRRGSKFGGFFKYCFTNHVRGLVRREMAAKRKGDADNVSLEQMLVSGKLQTAAENTETNVLDTYLRHIPDLWPQLSGQQQSVWQAMLQGQTVVETMTPYQFRCARAACREKLTELMTEDCTTAEIRRMSTPPRV</sequence>
<dbReference type="EMBL" id="CP045143">
    <property type="protein sequence ID" value="QFR22954.1"/>
    <property type="molecule type" value="Genomic_DNA"/>
</dbReference>
<dbReference type="InterPro" id="IPR007627">
    <property type="entry name" value="RNA_pol_sigma70_r2"/>
</dbReference>
<dbReference type="Proteomes" id="UP000326779">
    <property type="component" value="Chromosome"/>
</dbReference>
<dbReference type="InterPro" id="IPR013325">
    <property type="entry name" value="RNA_pol_sigma_r2"/>
</dbReference>
<gene>
    <name evidence="2" type="ORF">D1010_05585</name>
</gene>
<proteinExistence type="predicted"/>
<evidence type="ECO:0000313" key="3">
    <source>
        <dbReference type="Proteomes" id="UP000326779"/>
    </source>
</evidence>
<feature type="domain" description="RNA polymerase sigma-70 region 2" evidence="1">
    <location>
        <begin position="24"/>
        <end position="91"/>
    </location>
</feature>
<evidence type="ECO:0000313" key="2">
    <source>
        <dbReference type="EMBL" id="QFR22954.1"/>
    </source>
</evidence>
<dbReference type="KEGG" id="lhb:D1010_05585"/>
<protein>
    <recommendedName>
        <fullName evidence="1">RNA polymerase sigma-70 region 2 domain-containing protein</fullName>
    </recommendedName>
</protein>
<organism evidence="2 3">
    <name type="scientific">Schleiferilactobacillus harbinensis</name>
    <dbReference type="NCBI Taxonomy" id="304207"/>
    <lineage>
        <taxon>Bacteria</taxon>
        <taxon>Bacillati</taxon>
        <taxon>Bacillota</taxon>
        <taxon>Bacilli</taxon>
        <taxon>Lactobacillales</taxon>
        <taxon>Lactobacillaceae</taxon>
        <taxon>Schleiferilactobacillus</taxon>
    </lineage>
</organism>
<dbReference type="SUPFAM" id="SSF88946">
    <property type="entry name" value="Sigma2 domain of RNA polymerase sigma factors"/>
    <property type="match status" value="1"/>
</dbReference>
<evidence type="ECO:0000259" key="1">
    <source>
        <dbReference type="Pfam" id="PF04542"/>
    </source>
</evidence>
<name>A0A5P8M3T9_9LACO</name>
<reference evidence="2 3" key="1">
    <citation type="submission" date="2019-10" db="EMBL/GenBank/DDBJ databases">
        <title>The completed genome of Lactobacillus harbinensis M1.</title>
        <authorList>
            <person name="Zheng Y."/>
        </authorList>
    </citation>
    <scope>NUCLEOTIDE SEQUENCE [LARGE SCALE GENOMIC DNA]</scope>
    <source>
        <strain evidence="2 3">M1</strain>
    </source>
</reference>
<dbReference type="Pfam" id="PF04542">
    <property type="entry name" value="Sigma70_r2"/>
    <property type="match status" value="1"/>
</dbReference>
<dbReference type="AlphaFoldDB" id="A0A5P8M3T9"/>
<dbReference type="GO" id="GO:0006352">
    <property type="term" value="P:DNA-templated transcription initiation"/>
    <property type="evidence" value="ECO:0007669"/>
    <property type="project" value="InterPro"/>
</dbReference>
<dbReference type="GO" id="GO:0003700">
    <property type="term" value="F:DNA-binding transcription factor activity"/>
    <property type="evidence" value="ECO:0007669"/>
    <property type="project" value="InterPro"/>
</dbReference>
<dbReference type="Gene3D" id="1.10.1740.10">
    <property type="match status" value="1"/>
</dbReference>
<accession>A0A5P8M3T9</accession>